<protein>
    <submittedName>
        <fullName evidence="2">Uncharacterized protein</fullName>
    </submittedName>
</protein>
<comment type="caution">
    <text evidence="2">The sequence shown here is derived from an EMBL/GenBank/DDBJ whole genome shotgun (WGS) entry which is preliminary data.</text>
</comment>
<feature type="compositionally biased region" description="Low complexity" evidence="1">
    <location>
        <begin position="54"/>
        <end position="66"/>
    </location>
</feature>
<dbReference type="Proteomes" id="UP001278766">
    <property type="component" value="Unassembled WGS sequence"/>
</dbReference>
<reference evidence="2" key="1">
    <citation type="journal article" date="2023" name="Mol. Phylogenet. Evol.">
        <title>Genome-scale phylogeny and comparative genomics of the fungal order Sordariales.</title>
        <authorList>
            <person name="Hensen N."/>
            <person name="Bonometti L."/>
            <person name="Westerberg I."/>
            <person name="Brannstrom I.O."/>
            <person name="Guillou S."/>
            <person name="Cros-Aarteil S."/>
            <person name="Calhoun S."/>
            <person name="Haridas S."/>
            <person name="Kuo A."/>
            <person name="Mondo S."/>
            <person name="Pangilinan J."/>
            <person name="Riley R."/>
            <person name="LaButti K."/>
            <person name="Andreopoulos B."/>
            <person name="Lipzen A."/>
            <person name="Chen C."/>
            <person name="Yan M."/>
            <person name="Daum C."/>
            <person name="Ng V."/>
            <person name="Clum A."/>
            <person name="Steindorff A."/>
            <person name="Ohm R.A."/>
            <person name="Martin F."/>
            <person name="Silar P."/>
            <person name="Natvig D.O."/>
            <person name="Lalanne C."/>
            <person name="Gautier V."/>
            <person name="Ament-Velasquez S.L."/>
            <person name="Kruys A."/>
            <person name="Hutchinson M.I."/>
            <person name="Powell A.J."/>
            <person name="Barry K."/>
            <person name="Miller A.N."/>
            <person name="Grigoriev I.V."/>
            <person name="Debuchy R."/>
            <person name="Gladieux P."/>
            <person name="Hiltunen Thoren M."/>
            <person name="Johannesson H."/>
        </authorList>
    </citation>
    <scope>NUCLEOTIDE SEQUENCE</scope>
    <source>
        <strain evidence="2">CBS 168.71</strain>
    </source>
</reference>
<feature type="region of interest" description="Disordered" evidence="1">
    <location>
        <begin position="289"/>
        <end position="314"/>
    </location>
</feature>
<feature type="compositionally biased region" description="Pro residues" evidence="1">
    <location>
        <begin position="206"/>
        <end position="221"/>
    </location>
</feature>
<dbReference type="AlphaFoldDB" id="A0AAE0HJK5"/>
<proteinExistence type="predicted"/>
<organism evidence="2 3">
    <name type="scientific">Chaetomium fimeti</name>
    <dbReference type="NCBI Taxonomy" id="1854472"/>
    <lineage>
        <taxon>Eukaryota</taxon>
        <taxon>Fungi</taxon>
        <taxon>Dikarya</taxon>
        <taxon>Ascomycota</taxon>
        <taxon>Pezizomycotina</taxon>
        <taxon>Sordariomycetes</taxon>
        <taxon>Sordariomycetidae</taxon>
        <taxon>Sordariales</taxon>
        <taxon>Chaetomiaceae</taxon>
        <taxon>Chaetomium</taxon>
    </lineage>
</organism>
<evidence type="ECO:0000313" key="2">
    <source>
        <dbReference type="EMBL" id="KAK3297774.1"/>
    </source>
</evidence>
<dbReference type="RefSeq" id="XP_062661288.1">
    <property type="nucleotide sequence ID" value="XM_062802261.1"/>
</dbReference>
<feature type="region of interest" description="Disordered" evidence="1">
    <location>
        <begin position="1"/>
        <end position="259"/>
    </location>
</feature>
<sequence length="527" mass="55811">MESTFQHRAAPSMGTDDMEAPEKIRESQILTTQAIKDIEQSLGDVGRGADFPMSRTRGGSTSSRGSANSIPPPPTRSPPIPAALAQNRRTPRVPDVLSGNSLPLPKTRPSRSRCASAPGNQRQLGSLAPIDEGRSGHSRGPVPPLPNRSPISALPSAPRAQQEEWLQEEWQQEVSRQLAQSVGGRSRPARTPSTPAPYVAPTYSLFPPPQSLPVSPPPPRLVPSAPTAHRSAVSISSSPGWRYNESPQPSLLRDLEPDSPYGYPAPPPFLHNWETPNRPSAVLAVNPASAHRAGQTGPPVGSRPRPRPTPRPVAAATMRPAPAAVAPSFLPGPFVAAAVSPAPISISLPTLAPTVGPIRAPVRAPAPAPAPVQAQVPGVRDSSVFSTGRFTYYPVMSPYEAEAALGSGGAELGVYQHVSGAEPEEQRVDGDPSEMDARMFPLLDHDLMSADQAAAAVAEATRVRNTMFIDRGFDVEGISRASYYGDEGEGVLEAVEGVEDVAGELGKARIYHVVASLNNLYTRDEPV</sequence>
<name>A0AAE0HJK5_9PEZI</name>
<accession>A0AAE0HJK5</accession>
<dbReference type="GeneID" id="87839209"/>
<evidence type="ECO:0000313" key="3">
    <source>
        <dbReference type="Proteomes" id="UP001278766"/>
    </source>
</evidence>
<evidence type="ECO:0000256" key="1">
    <source>
        <dbReference type="SAM" id="MobiDB-lite"/>
    </source>
</evidence>
<gene>
    <name evidence="2" type="ORF">B0H64DRAFT_373082</name>
</gene>
<feature type="compositionally biased region" description="Pro residues" evidence="1">
    <location>
        <begin position="70"/>
        <end position="81"/>
    </location>
</feature>
<reference evidence="2" key="2">
    <citation type="submission" date="2023-06" db="EMBL/GenBank/DDBJ databases">
        <authorList>
            <consortium name="Lawrence Berkeley National Laboratory"/>
            <person name="Haridas S."/>
            <person name="Hensen N."/>
            <person name="Bonometti L."/>
            <person name="Westerberg I."/>
            <person name="Brannstrom I.O."/>
            <person name="Guillou S."/>
            <person name="Cros-Aarteil S."/>
            <person name="Calhoun S."/>
            <person name="Kuo A."/>
            <person name="Mondo S."/>
            <person name="Pangilinan J."/>
            <person name="Riley R."/>
            <person name="Labutti K."/>
            <person name="Andreopoulos B."/>
            <person name="Lipzen A."/>
            <person name="Chen C."/>
            <person name="Yanf M."/>
            <person name="Daum C."/>
            <person name="Ng V."/>
            <person name="Clum A."/>
            <person name="Steindorff A."/>
            <person name="Ohm R."/>
            <person name="Martin F."/>
            <person name="Silar P."/>
            <person name="Natvig D."/>
            <person name="Lalanne C."/>
            <person name="Gautier V."/>
            <person name="Ament-Velasquez S.L."/>
            <person name="Kruys A."/>
            <person name="Hutchinson M.I."/>
            <person name="Powell A.J."/>
            <person name="Barry K."/>
            <person name="Miller A.N."/>
            <person name="Grigoriev I.V."/>
            <person name="Debuchy R."/>
            <person name="Gladieux P."/>
            <person name="Thoren M.H."/>
            <person name="Johannesson H."/>
        </authorList>
    </citation>
    <scope>NUCLEOTIDE SEQUENCE</scope>
    <source>
        <strain evidence="2">CBS 168.71</strain>
    </source>
</reference>
<dbReference type="EMBL" id="JAUEPN010000003">
    <property type="protein sequence ID" value="KAK3297774.1"/>
    <property type="molecule type" value="Genomic_DNA"/>
</dbReference>
<feature type="compositionally biased region" description="Polar residues" evidence="1">
    <location>
        <begin position="233"/>
        <end position="249"/>
    </location>
</feature>
<keyword evidence="3" id="KW-1185">Reference proteome</keyword>